<organism evidence="1 2">
    <name type="scientific">Aquimarina rubra</name>
    <dbReference type="NCBI Taxonomy" id="1920033"/>
    <lineage>
        <taxon>Bacteria</taxon>
        <taxon>Pseudomonadati</taxon>
        <taxon>Bacteroidota</taxon>
        <taxon>Flavobacteriia</taxon>
        <taxon>Flavobacteriales</taxon>
        <taxon>Flavobacteriaceae</taxon>
        <taxon>Aquimarina</taxon>
    </lineage>
</organism>
<dbReference type="Proteomes" id="UP001597319">
    <property type="component" value="Unassembled WGS sequence"/>
</dbReference>
<evidence type="ECO:0000313" key="1">
    <source>
        <dbReference type="EMBL" id="MFD2562227.1"/>
    </source>
</evidence>
<keyword evidence="2" id="KW-1185">Reference proteome</keyword>
<protein>
    <submittedName>
        <fullName evidence="1">SIMPL domain-containing protein</fullName>
    </submittedName>
</protein>
<proteinExistence type="predicted"/>
<name>A0ABW5LBF7_9FLAO</name>
<accession>A0ABW5LBF7</accession>
<reference evidence="2" key="1">
    <citation type="journal article" date="2019" name="Int. J. Syst. Evol. Microbiol.">
        <title>The Global Catalogue of Microorganisms (GCM) 10K type strain sequencing project: providing services to taxonomists for standard genome sequencing and annotation.</title>
        <authorList>
            <consortium name="The Broad Institute Genomics Platform"/>
            <consortium name="The Broad Institute Genome Sequencing Center for Infectious Disease"/>
            <person name="Wu L."/>
            <person name="Ma J."/>
        </authorList>
    </citation>
    <scope>NUCLEOTIDE SEQUENCE [LARGE SCALE GENOMIC DNA]</scope>
    <source>
        <strain evidence="2">KCTC 52274</strain>
    </source>
</reference>
<dbReference type="InterPro" id="IPR007497">
    <property type="entry name" value="SIMPL/DUF541"/>
</dbReference>
<sequence length="237" mass="26972">MKKIVLSILLLATVHNYGQTTNEKNFIDQNYIEVTGRAELKIVPNQIYLKVLLNENDNKGKEKVEMLEEKMMTSLKEVGVNTEKNVSVADFSSTFNFGFLKKSDIRKSREYQVLVEDAEKVGDVIEALEKNDISNISIDKVNHSEIEKFRRQVKIEAIKAAKEKAVFLTAAIDQKIGKAIYIQELNNSYGYSQSNINYELNRSSNSYASRRAMAELPGTVFKKIELNYGVSVKFILL</sequence>
<dbReference type="EMBL" id="JBHULE010000008">
    <property type="protein sequence ID" value="MFD2562227.1"/>
    <property type="molecule type" value="Genomic_DNA"/>
</dbReference>
<dbReference type="RefSeq" id="WP_378290641.1">
    <property type="nucleotide sequence ID" value="NZ_JBHULE010000008.1"/>
</dbReference>
<dbReference type="Gene3D" id="3.30.70.2970">
    <property type="entry name" value="Protein of unknown function (DUF541), domain 2"/>
    <property type="match status" value="1"/>
</dbReference>
<dbReference type="Pfam" id="PF04402">
    <property type="entry name" value="SIMPL"/>
    <property type="match status" value="1"/>
</dbReference>
<evidence type="ECO:0000313" key="2">
    <source>
        <dbReference type="Proteomes" id="UP001597319"/>
    </source>
</evidence>
<gene>
    <name evidence="1" type="ORF">ACFSR1_06060</name>
</gene>
<comment type="caution">
    <text evidence="1">The sequence shown here is derived from an EMBL/GenBank/DDBJ whole genome shotgun (WGS) entry which is preliminary data.</text>
</comment>
<dbReference type="Gene3D" id="3.30.110.170">
    <property type="entry name" value="Protein of unknown function (DUF541), domain 1"/>
    <property type="match status" value="1"/>
</dbReference>